<sequence length="218" mass="24095">MWTGSKADSNSILDGEIPGLVWHLHLVIRPITVSVPSIRHLAFCCAAPGEAKIDGDNDVIVWINTVFSALAMSRTLKDGKQQLTSSGLTRIWEVIDSTISPYPSQNVIEQQLVRWLEHGQYASTERGRADLYAIYSEDMEGAQACQDFRAKDVSSILADMPILSGKACQPLCRYSRLNGRTSGHDHENRWEISKTWVAVFCPCQEIGALSSLEETGTA</sequence>
<dbReference type="EMBL" id="RQTK01000497">
    <property type="protein sequence ID" value="RUS78662.1"/>
    <property type="molecule type" value="Genomic_DNA"/>
</dbReference>
<dbReference type="Proteomes" id="UP000271974">
    <property type="component" value="Unassembled WGS sequence"/>
</dbReference>
<evidence type="ECO:0000313" key="2">
    <source>
        <dbReference type="Proteomes" id="UP000271974"/>
    </source>
</evidence>
<keyword evidence="2" id="KW-1185">Reference proteome</keyword>
<dbReference type="AlphaFoldDB" id="A0A3S0ZMV0"/>
<protein>
    <submittedName>
        <fullName evidence="1">Uncharacterized protein</fullName>
    </submittedName>
</protein>
<reference evidence="1 2" key="1">
    <citation type="submission" date="2019-01" db="EMBL/GenBank/DDBJ databases">
        <title>A draft genome assembly of the solar-powered sea slug Elysia chlorotica.</title>
        <authorList>
            <person name="Cai H."/>
            <person name="Li Q."/>
            <person name="Fang X."/>
            <person name="Li J."/>
            <person name="Curtis N.E."/>
            <person name="Altenburger A."/>
            <person name="Shibata T."/>
            <person name="Feng M."/>
            <person name="Maeda T."/>
            <person name="Schwartz J.A."/>
            <person name="Shigenobu S."/>
            <person name="Lundholm N."/>
            <person name="Nishiyama T."/>
            <person name="Yang H."/>
            <person name="Hasebe M."/>
            <person name="Li S."/>
            <person name="Pierce S.K."/>
            <person name="Wang J."/>
        </authorList>
    </citation>
    <scope>NUCLEOTIDE SEQUENCE [LARGE SCALE GENOMIC DNA]</scope>
    <source>
        <strain evidence="1">EC2010</strain>
        <tissue evidence="1">Whole organism of an adult</tissue>
    </source>
</reference>
<organism evidence="1 2">
    <name type="scientific">Elysia chlorotica</name>
    <name type="common">Eastern emerald elysia</name>
    <name type="synonym">Sea slug</name>
    <dbReference type="NCBI Taxonomy" id="188477"/>
    <lineage>
        <taxon>Eukaryota</taxon>
        <taxon>Metazoa</taxon>
        <taxon>Spiralia</taxon>
        <taxon>Lophotrochozoa</taxon>
        <taxon>Mollusca</taxon>
        <taxon>Gastropoda</taxon>
        <taxon>Heterobranchia</taxon>
        <taxon>Euthyneura</taxon>
        <taxon>Panpulmonata</taxon>
        <taxon>Sacoglossa</taxon>
        <taxon>Placobranchoidea</taxon>
        <taxon>Plakobranchidae</taxon>
        <taxon>Elysia</taxon>
    </lineage>
</organism>
<evidence type="ECO:0000313" key="1">
    <source>
        <dbReference type="EMBL" id="RUS78662.1"/>
    </source>
</evidence>
<comment type="caution">
    <text evidence="1">The sequence shown here is derived from an EMBL/GenBank/DDBJ whole genome shotgun (WGS) entry which is preliminary data.</text>
</comment>
<gene>
    <name evidence="1" type="ORF">EGW08_013589</name>
</gene>
<proteinExistence type="predicted"/>
<name>A0A3S0ZMV0_ELYCH</name>
<accession>A0A3S0ZMV0</accession>